<dbReference type="InterPro" id="IPR001499">
    <property type="entry name" value="GPCR_STE3"/>
</dbReference>
<feature type="transmembrane region" description="Helical" evidence="10">
    <location>
        <begin position="70"/>
        <end position="89"/>
    </location>
</feature>
<name>A0A9P5ZW60_PLEER</name>
<dbReference type="InterPro" id="IPR000481">
    <property type="entry name" value="GPCR_Pheromne_B_alpha_rcpt"/>
</dbReference>
<evidence type="ECO:0000256" key="7">
    <source>
        <dbReference type="ARBA" id="ARBA00023136"/>
    </source>
</evidence>
<dbReference type="GO" id="GO:0000750">
    <property type="term" value="P:pheromone-dependent signal transduction involved in conjugation with cellular fusion"/>
    <property type="evidence" value="ECO:0007669"/>
    <property type="project" value="TreeGrafter"/>
</dbReference>
<evidence type="ECO:0000256" key="6">
    <source>
        <dbReference type="ARBA" id="ARBA00023040"/>
    </source>
</evidence>
<dbReference type="PRINTS" id="PR00901">
    <property type="entry name" value="PHEROMONEBAR"/>
</dbReference>
<dbReference type="PANTHER" id="PTHR28097:SF1">
    <property type="entry name" value="PHEROMONE A FACTOR RECEPTOR"/>
    <property type="match status" value="1"/>
</dbReference>
<gene>
    <name evidence="11" type="ORF">BDN71DRAFT_1392863</name>
</gene>
<proteinExistence type="inferred from homology"/>
<keyword evidence="4 10" id="KW-0812">Transmembrane</keyword>
<organism evidence="11 12">
    <name type="scientific">Pleurotus eryngii</name>
    <name type="common">Boletus of the steppes</name>
    <dbReference type="NCBI Taxonomy" id="5323"/>
    <lineage>
        <taxon>Eukaryota</taxon>
        <taxon>Fungi</taxon>
        <taxon>Dikarya</taxon>
        <taxon>Basidiomycota</taxon>
        <taxon>Agaricomycotina</taxon>
        <taxon>Agaricomycetes</taxon>
        <taxon>Agaricomycetidae</taxon>
        <taxon>Agaricales</taxon>
        <taxon>Pleurotineae</taxon>
        <taxon>Pleurotaceae</taxon>
        <taxon>Pleurotus</taxon>
    </lineage>
</organism>
<keyword evidence="7 10" id="KW-0472">Membrane</keyword>
<reference evidence="11" key="1">
    <citation type="submission" date="2020-11" db="EMBL/GenBank/DDBJ databases">
        <authorList>
            <consortium name="DOE Joint Genome Institute"/>
            <person name="Ahrendt S."/>
            <person name="Riley R."/>
            <person name="Andreopoulos W."/>
            <person name="Labutti K."/>
            <person name="Pangilinan J."/>
            <person name="Ruiz-Duenas F.J."/>
            <person name="Barrasa J.M."/>
            <person name="Sanchez-Garcia M."/>
            <person name="Camarero S."/>
            <person name="Miyauchi S."/>
            <person name="Serrano A."/>
            <person name="Linde D."/>
            <person name="Babiker R."/>
            <person name="Drula E."/>
            <person name="Ayuso-Fernandez I."/>
            <person name="Pacheco R."/>
            <person name="Padilla G."/>
            <person name="Ferreira P."/>
            <person name="Barriuso J."/>
            <person name="Kellner H."/>
            <person name="Castanera R."/>
            <person name="Alfaro M."/>
            <person name="Ramirez L."/>
            <person name="Pisabarro A.G."/>
            <person name="Kuo A."/>
            <person name="Tritt A."/>
            <person name="Lipzen A."/>
            <person name="He G."/>
            <person name="Yan M."/>
            <person name="Ng V."/>
            <person name="Cullen D."/>
            <person name="Martin F."/>
            <person name="Rosso M.-N."/>
            <person name="Henrissat B."/>
            <person name="Hibbett D."/>
            <person name="Martinez A.T."/>
            <person name="Grigoriev I.V."/>
        </authorList>
    </citation>
    <scope>NUCLEOTIDE SEQUENCE</scope>
    <source>
        <strain evidence="11">ATCC 90797</strain>
    </source>
</reference>
<dbReference type="PANTHER" id="PTHR28097">
    <property type="entry name" value="PHEROMONE A FACTOR RECEPTOR"/>
    <property type="match status" value="1"/>
</dbReference>
<evidence type="ECO:0000256" key="5">
    <source>
        <dbReference type="ARBA" id="ARBA00022989"/>
    </source>
</evidence>
<dbReference type="GO" id="GO:0004934">
    <property type="term" value="F:mating-type alpha-factor pheromone receptor activity"/>
    <property type="evidence" value="ECO:0007669"/>
    <property type="project" value="InterPro"/>
</dbReference>
<evidence type="ECO:0000256" key="10">
    <source>
        <dbReference type="SAM" id="Phobius"/>
    </source>
</evidence>
<dbReference type="GO" id="GO:0005886">
    <property type="term" value="C:plasma membrane"/>
    <property type="evidence" value="ECO:0007669"/>
    <property type="project" value="TreeGrafter"/>
</dbReference>
<feature type="transmembrane region" description="Helical" evidence="10">
    <location>
        <begin position="6"/>
        <end position="26"/>
    </location>
</feature>
<dbReference type="PRINTS" id="PR00899">
    <property type="entry name" value="GPCRSTE3"/>
</dbReference>
<keyword evidence="8 11" id="KW-0675">Receptor</keyword>
<keyword evidence="6" id="KW-0297">G-protein coupled receptor</keyword>
<sequence length="326" mass="37113">MADLTYPLYPIFAFLGFFLSLVPLPWHLQAWNSGTCYFMMWSSLACLNQFINSVVWHGNALNPSPIWCEISIRILMGASVGIPAASLCINRRLYCIASVQSVSISPAEKRREVLIDTLICVLFPILYIALQVIVQGHRFNILEDLGCQPALYNTLLTYFISYMWPILIGLISVVYCVLSLRSFIKRRVQFSQFLSSNKSLTAGRYFRLMALAMTEILLTIPLASFVIWLNTVGSPIGPWVSWADTHFHFFRIEQIPAVLWRTNPQFVLGVEISRWSSPLCAFVFFGFFGFAAEAQKNYKLAFWFVVKPFGFKPPQKQQPNAFVSIG</sequence>
<keyword evidence="9" id="KW-0807">Transducer</keyword>
<feature type="transmembrane region" description="Helical" evidence="10">
    <location>
        <begin position="275"/>
        <end position="292"/>
    </location>
</feature>
<dbReference type="AlphaFoldDB" id="A0A9P5ZW60"/>
<dbReference type="EMBL" id="MU154569">
    <property type="protein sequence ID" value="KAF9494771.1"/>
    <property type="molecule type" value="Genomic_DNA"/>
</dbReference>
<evidence type="ECO:0000256" key="3">
    <source>
        <dbReference type="ARBA" id="ARBA00022507"/>
    </source>
</evidence>
<evidence type="ECO:0000313" key="12">
    <source>
        <dbReference type="Proteomes" id="UP000807025"/>
    </source>
</evidence>
<accession>A0A9P5ZW60</accession>
<comment type="similarity">
    <text evidence="2">Belongs to the G-protein coupled receptor 4 family.</text>
</comment>
<dbReference type="Proteomes" id="UP000807025">
    <property type="component" value="Unassembled WGS sequence"/>
</dbReference>
<protein>
    <submittedName>
        <fullName evidence="11">Fungal pheromone STE3G-protein-coupled receptor</fullName>
    </submittedName>
</protein>
<evidence type="ECO:0000256" key="1">
    <source>
        <dbReference type="ARBA" id="ARBA00004141"/>
    </source>
</evidence>
<feature type="transmembrane region" description="Helical" evidence="10">
    <location>
        <begin position="162"/>
        <end position="184"/>
    </location>
</feature>
<feature type="transmembrane region" description="Helical" evidence="10">
    <location>
        <begin position="38"/>
        <end position="58"/>
    </location>
</feature>
<evidence type="ECO:0000256" key="4">
    <source>
        <dbReference type="ARBA" id="ARBA00022692"/>
    </source>
</evidence>
<comment type="subcellular location">
    <subcellularLocation>
        <location evidence="1">Membrane</location>
        <topology evidence="1">Multi-pass membrane protein</topology>
    </subcellularLocation>
</comment>
<keyword evidence="3" id="KW-0589">Pheromone response</keyword>
<keyword evidence="12" id="KW-1185">Reference proteome</keyword>
<dbReference type="OrthoDB" id="2874149at2759"/>
<evidence type="ECO:0000313" key="11">
    <source>
        <dbReference type="EMBL" id="KAF9494771.1"/>
    </source>
</evidence>
<feature type="transmembrane region" description="Helical" evidence="10">
    <location>
        <begin position="205"/>
        <end position="229"/>
    </location>
</feature>
<evidence type="ECO:0000256" key="2">
    <source>
        <dbReference type="ARBA" id="ARBA00011085"/>
    </source>
</evidence>
<dbReference type="Pfam" id="PF02076">
    <property type="entry name" value="STE3"/>
    <property type="match status" value="1"/>
</dbReference>
<evidence type="ECO:0000256" key="8">
    <source>
        <dbReference type="ARBA" id="ARBA00023170"/>
    </source>
</evidence>
<comment type="caution">
    <text evidence="11">The sequence shown here is derived from an EMBL/GenBank/DDBJ whole genome shotgun (WGS) entry which is preliminary data.</text>
</comment>
<keyword evidence="5 10" id="KW-1133">Transmembrane helix</keyword>
<evidence type="ECO:0000256" key="9">
    <source>
        <dbReference type="ARBA" id="ARBA00023224"/>
    </source>
</evidence>
<feature type="transmembrane region" description="Helical" evidence="10">
    <location>
        <begin position="113"/>
        <end position="134"/>
    </location>
</feature>
<dbReference type="CDD" id="cd14966">
    <property type="entry name" value="7tmD_STE3"/>
    <property type="match status" value="1"/>
</dbReference>